<dbReference type="VEuPathDB" id="FungiDB:MFRU_005g04100"/>
<evidence type="ECO:0000313" key="1">
    <source>
        <dbReference type="EMBL" id="KAA8570337.1"/>
    </source>
</evidence>
<dbReference type="OrthoDB" id="4692089at2759"/>
<dbReference type="Pfam" id="PF03318">
    <property type="entry name" value="ETX_MTX2"/>
    <property type="match status" value="1"/>
</dbReference>
<organism evidence="1 2">
    <name type="scientific">Monilinia fructicola</name>
    <name type="common">Brown rot fungus</name>
    <name type="synonym">Ciboria fructicola</name>
    <dbReference type="NCBI Taxonomy" id="38448"/>
    <lineage>
        <taxon>Eukaryota</taxon>
        <taxon>Fungi</taxon>
        <taxon>Dikarya</taxon>
        <taxon>Ascomycota</taxon>
        <taxon>Pezizomycotina</taxon>
        <taxon>Leotiomycetes</taxon>
        <taxon>Helotiales</taxon>
        <taxon>Sclerotiniaceae</taxon>
        <taxon>Monilinia</taxon>
    </lineage>
</organism>
<name>A0A5M9JNQ4_MONFR</name>
<dbReference type="SUPFAM" id="SSF56973">
    <property type="entry name" value="Aerolisin/ETX pore-forming domain"/>
    <property type="match status" value="1"/>
</dbReference>
<evidence type="ECO:0000313" key="2">
    <source>
        <dbReference type="Proteomes" id="UP000322873"/>
    </source>
</evidence>
<accession>A0A5M9JNQ4</accession>
<proteinExistence type="predicted"/>
<dbReference type="AlphaFoldDB" id="A0A5M9JNQ4"/>
<dbReference type="Gene3D" id="2.170.15.10">
    <property type="entry name" value="Proaerolysin, chain A, domain 3"/>
    <property type="match status" value="1"/>
</dbReference>
<protein>
    <submittedName>
        <fullName evidence="1">Uncharacterized protein</fullName>
    </submittedName>
</protein>
<dbReference type="EMBL" id="VICG01000007">
    <property type="protein sequence ID" value="KAA8570337.1"/>
    <property type="molecule type" value="Genomic_DNA"/>
</dbReference>
<keyword evidence="2" id="KW-1185">Reference proteome</keyword>
<dbReference type="Proteomes" id="UP000322873">
    <property type="component" value="Unassembled WGS sequence"/>
</dbReference>
<comment type="caution">
    <text evidence="1">The sequence shown here is derived from an EMBL/GenBank/DDBJ whole genome shotgun (WGS) entry which is preliminary data.</text>
</comment>
<gene>
    <name evidence="1" type="ORF">EYC84_002637</name>
</gene>
<reference evidence="1 2" key="1">
    <citation type="submission" date="2019-06" db="EMBL/GenBank/DDBJ databases">
        <title>Genome Sequence of the Brown Rot Fungal Pathogen Monilinia fructicola.</title>
        <authorList>
            <person name="De Miccolis Angelini R.M."/>
            <person name="Landi L."/>
            <person name="Abate D."/>
            <person name="Pollastro S."/>
            <person name="Romanazzi G."/>
            <person name="Faretra F."/>
        </authorList>
    </citation>
    <scope>NUCLEOTIDE SEQUENCE [LARGE SCALE GENOMIC DNA]</scope>
    <source>
        <strain evidence="1 2">Mfrc123</strain>
    </source>
</reference>
<sequence length="448" mass="48912">MATLTPNDLVKLLTKPPSAGVPYQLSSGTVALFTASDWNSTRTDILLDDYVPNKRHIVPSSQYDQTTYILYNLPVGTVMTVLAAIADDGGPIADLSNCMTTLDLVGTGETESANLMDCGLNDQISMFFWRTVDLNIGAIELFDADKFTGRRSTIFLSEWEPGKVHSIVKWQLQDTISSIRWHTLVDRQTAAVYDTAEGTGGMAYSNIKGWGSTKEIASLSDIRLNDCISSFKWEPVNPVKEIIEPFVVTANESSDGFGLTSTVQGTNDSSLAQPVSVSLTNTTAQTVTISTSDQYVTGISSSLTQSASVGFEGIGEASTEWSVSVEYKYDHTESSENSETTTVELNVTQTVNAPPNTRYKATLLVTIGKLPATEYQTTAQRWYTDPVSGSVPDPSNNNWYKRVEDVRLSLVGSLACKTNVDMQATPLEEPRAREFDCQFMSVKPAFHA</sequence>
<dbReference type="InterPro" id="IPR004991">
    <property type="entry name" value="Aerolysin-like"/>
</dbReference>